<keyword evidence="3" id="KW-1185">Reference proteome</keyword>
<proteinExistence type="predicted"/>
<protein>
    <recommendedName>
        <fullName evidence="4">Lipoprotein</fullName>
    </recommendedName>
</protein>
<evidence type="ECO:0000256" key="1">
    <source>
        <dbReference type="SAM" id="MobiDB-lite"/>
    </source>
</evidence>
<evidence type="ECO:0000313" key="3">
    <source>
        <dbReference type="Proteomes" id="UP000642920"/>
    </source>
</evidence>
<dbReference type="AlphaFoldDB" id="A0A937AC58"/>
<feature type="compositionally biased region" description="Low complexity" evidence="1">
    <location>
        <begin position="40"/>
        <end position="49"/>
    </location>
</feature>
<comment type="caution">
    <text evidence="2">The sequence shown here is derived from an EMBL/GenBank/DDBJ whole genome shotgun (WGS) entry which is preliminary data.</text>
</comment>
<feature type="region of interest" description="Disordered" evidence="1">
    <location>
        <begin position="22"/>
        <end position="49"/>
    </location>
</feature>
<dbReference type="Proteomes" id="UP000642920">
    <property type="component" value="Unassembled WGS sequence"/>
</dbReference>
<reference evidence="2" key="1">
    <citation type="submission" date="2021-01" db="EMBL/GenBank/DDBJ databases">
        <title>Marivirga sp. nov., isolated from intertidal surface sediments.</title>
        <authorList>
            <person name="Zhang M."/>
        </authorList>
    </citation>
    <scope>NUCLEOTIDE SEQUENCE</scope>
    <source>
        <strain evidence="2">SM1354</strain>
    </source>
</reference>
<sequence>MMKFSKSIIILFAVSIFSCDNKSSSNESEEEASSNDTLSSEETTAATSDAEPIDYEKFLKDFSEFDQYTADEQPKDFSGKYFIAYSAGNSFSLDLVQNGALVTGSYCGLSQSRVDCGMENQGSPDCPVKGKVVGDTLHLSFISCYSQAKGKAKAYKKGFDLYWKTTDFPDNSYTAAPSGDILKNRLSTAYLLVAGGGKTEKAGKEALQKCKNTFSSGKVIGNKPFLIKSDTVNGLNPGFYIAAIGISTTKELADLTVNYANEQTAGVYAKEVLLRPEIASDHIISLKANTAPFSGKTVRLDNGSAVVKIKSPAFTKYKGSFKVHNYLAWIEKTGEITYLSDLDFTTVFASNKDTTKSCTVKTKTFESTDEYMKMFNGKKEKHITCIFPNGVVSTEDTYVTGYSKSEKYPKNTFNYDEVLFYYLNNGYFSEFLENDYSLGSYEEDGISYEMSENFIEIAEEPGYSESLSIKGDTIVYSTYSGH</sequence>
<dbReference type="RefSeq" id="WP_201917044.1">
    <property type="nucleotide sequence ID" value="NZ_JAERQG010000001.1"/>
</dbReference>
<gene>
    <name evidence="2" type="ORF">JKP34_01655</name>
</gene>
<name>A0A937AC58_9BACT</name>
<evidence type="ECO:0000313" key="2">
    <source>
        <dbReference type="EMBL" id="MBL0763936.1"/>
    </source>
</evidence>
<dbReference type="PROSITE" id="PS51257">
    <property type="entry name" value="PROKAR_LIPOPROTEIN"/>
    <property type="match status" value="1"/>
</dbReference>
<accession>A0A937AC58</accession>
<organism evidence="2 3">
    <name type="scientific">Marivirga atlantica</name>
    <dbReference type="NCBI Taxonomy" id="1548457"/>
    <lineage>
        <taxon>Bacteria</taxon>
        <taxon>Pseudomonadati</taxon>
        <taxon>Bacteroidota</taxon>
        <taxon>Cytophagia</taxon>
        <taxon>Cytophagales</taxon>
        <taxon>Marivirgaceae</taxon>
        <taxon>Marivirga</taxon>
    </lineage>
</organism>
<dbReference type="EMBL" id="JAERQG010000001">
    <property type="protein sequence ID" value="MBL0763936.1"/>
    <property type="molecule type" value="Genomic_DNA"/>
</dbReference>
<evidence type="ECO:0008006" key="4">
    <source>
        <dbReference type="Google" id="ProtNLM"/>
    </source>
</evidence>